<evidence type="ECO:0000313" key="6">
    <source>
        <dbReference type="Proteomes" id="UP000812270"/>
    </source>
</evidence>
<dbReference type="Pfam" id="PF13364">
    <property type="entry name" value="BetaGal_ABD2"/>
    <property type="match status" value="1"/>
</dbReference>
<dbReference type="AlphaFoldDB" id="A0A9E2W735"/>
<sequence>MKTTFVTLILSLFVSNAFTQVIHFDTKWRFTKGDSMAYKNESFDDSNWKQVVVPSSSKGWEGMAWYRVKFKVPKECVGKEMILYAGTIDAADETYVNGKLVGTHGKLPPKVETAWDQERRYVVPVGVIKETNTLAVRMYNAPAIGGIYKGRLAIMAKATYEKEQKERAVSKQSYFQLTTSNGLIAAVYNEETNRLEALYPHIFSYYDSAQSVEPVAYNIEMNQRQRPISVRYLNNTHVIEVQYKQFSVYYFAPFTTHEKVLYAMVKGAPAAIKSISFKYDEGKGKMQTANWTLTRNGVAEKYFLFGFTDSLNHDETVCEKAKQRLQKNDKSMLAEEQQFMQSVFAKCKIPASATSDEKATLQQSISFLKMSQVADQEVLPYSHGQVIASLRPGQWCIAWVRDGSFALAAMAKLGMNEEAKKGLEFMLKAQPVGRFKHYIFRDGKDYGIGVDYQISATRYFGNGKEECDYNDDGPNIEIDDFGLFLFALDEYMKSSNDTAFYKQWENVLAVKVADAIIHNIDNDGLIRRDSGPWEHHLPGRRYTFTSGVCAEGLKRFALLQRKYGYESGKYAAAADSMYRGIMKYMVYENRVVKGNADDQSPTAHYFHDAGTFELFANGLITDKKLFTTHMQDYDPLMKIKGDVGYIRVYSDDTYENQEWPFADLRVAVAQNHLGSRVLAKELIDKVTKLSKANYNTIPEIYMLGTCYFNGAIPMVGYGAGAYVLGVLDYYGKK</sequence>
<evidence type="ECO:0000259" key="4">
    <source>
        <dbReference type="Pfam" id="PF13364"/>
    </source>
</evidence>
<dbReference type="PANTHER" id="PTHR42732:SF1">
    <property type="entry name" value="BETA-MANNOSIDASE"/>
    <property type="match status" value="1"/>
</dbReference>
<evidence type="ECO:0000313" key="5">
    <source>
        <dbReference type="EMBL" id="MBV4355996.1"/>
    </source>
</evidence>
<dbReference type="InterPro" id="IPR025300">
    <property type="entry name" value="BetaGal_jelly_roll_dom"/>
</dbReference>
<reference evidence="5" key="1">
    <citation type="submission" date="2021-06" db="EMBL/GenBank/DDBJ databases">
        <authorList>
            <person name="Huq M.A."/>
        </authorList>
    </citation>
    <scope>NUCLEOTIDE SEQUENCE</scope>
    <source>
        <strain evidence="5">MAH-26</strain>
    </source>
</reference>
<proteinExistence type="predicted"/>
<gene>
    <name evidence="5" type="ORF">KTO63_02470</name>
</gene>
<dbReference type="PANTHER" id="PTHR42732">
    <property type="entry name" value="BETA-GALACTOSIDASE"/>
    <property type="match status" value="1"/>
</dbReference>
<accession>A0A9E2W735</accession>
<dbReference type="Proteomes" id="UP000812270">
    <property type="component" value="Unassembled WGS sequence"/>
</dbReference>
<dbReference type="InterPro" id="IPR051913">
    <property type="entry name" value="GH2_Domain-Containing"/>
</dbReference>
<feature type="domain" description="Beta-galactosidase jelly roll" evidence="4">
    <location>
        <begin position="41"/>
        <end position="138"/>
    </location>
</feature>
<dbReference type="EMBL" id="JAHSPG010000001">
    <property type="protein sequence ID" value="MBV4355996.1"/>
    <property type="molecule type" value="Genomic_DNA"/>
</dbReference>
<evidence type="ECO:0000256" key="2">
    <source>
        <dbReference type="ARBA" id="ARBA00023295"/>
    </source>
</evidence>
<keyword evidence="1" id="KW-0378">Hydrolase</keyword>
<feature type="signal peptide" evidence="3">
    <location>
        <begin position="1"/>
        <end position="19"/>
    </location>
</feature>
<evidence type="ECO:0000256" key="1">
    <source>
        <dbReference type="ARBA" id="ARBA00022801"/>
    </source>
</evidence>
<organism evidence="5 6">
    <name type="scientific">Pinibacter aurantiacus</name>
    <dbReference type="NCBI Taxonomy" id="2851599"/>
    <lineage>
        <taxon>Bacteria</taxon>
        <taxon>Pseudomonadati</taxon>
        <taxon>Bacteroidota</taxon>
        <taxon>Chitinophagia</taxon>
        <taxon>Chitinophagales</taxon>
        <taxon>Chitinophagaceae</taxon>
        <taxon>Pinibacter</taxon>
    </lineage>
</organism>
<dbReference type="GO" id="GO:0004553">
    <property type="term" value="F:hydrolase activity, hydrolyzing O-glycosyl compounds"/>
    <property type="evidence" value="ECO:0007669"/>
    <property type="project" value="UniProtKB-ARBA"/>
</dbReference>
<evidence type="ECO:0000256" key="3">
    <source>
        <dbReference type="SAM" id="SignalP"/>
    </source>
</evidence>
<keyword evidence="6" id="KW-1185">Reference proteome</keyword>
<keyword evidence="3" id="KW-0732">Signal</keyword>
<keyword evidence="2" id="KW-0326">Glycosidase</keyword>
<name>A0A9E2W735_9BACT</name>
<comment type="caution">
    <text evidence="5">The sequence shown here is derived from an EMBL/GenBank/DDBJ whole genome shotgun (WGS) entry which is preliminary data.</text>
</comment>
<dbReference type="RefSeq" id="WP_217789538.1">
    <property type="nucleotide sequence ID" value="NZ_JAHSPG010000001.1"/>
</dbReference>
<protein>
    <recommendedName>
        <fullName evidence="4">Beta-galactosidase jelly roll domain-containing protein</fullName>
    </recommendedName>
</protein>
<feature type="chain" id="PRO_5038351947" description="Beta-galactosidase jelly roll domain-containing protein" evidence="3">
    <location>
        <begin position="20"/>
        <end position="733"/>
    </location>
</feature>